<evidence type="ECO:0000313" key="3">
    <source>
        <dbReference type="Proteomes" id="UP000271587"/>
    </source>
</evidence>
<keyword evidence="1" id="KW-0812">Transmembrane</keyword>
<protein>
    <submittedName>
        <fullName evidence="2">Major Facilitator Superfamily protein</fullName>
    </submittedName>
</protein>
<feature type="transmembrane region" description="Helical" evidence="1">
    <location>
        <begin position="314"/>
        <end position="333"/>
    </location>
</feature>
<proteinExistence type="predicted"/>
<dbReference type="Gene3D" id="1.20.1250.20">
    <property type="entry name" value="MFS general substrate transporter like domains"/>
    <property type="match status" value="1"/>
</dbReference>
<feature type="transmembrane region" description="Helical" evidence="1">
    <location>
        <begin position="169"/>
        <end position="189"/>
    </location>
</feature>
<dbReference type="InterPro" id="IPR052528">
    <property type="entry name" value="Sugar_transport-like"/>
</dbReference>
<dbReference type="PANTHER" id="PTHR23526:SF1">
    <property type="entry name" value="MAJOR FACILITATOR SUPERFAMILY MFS_1"/>
    <property type="match status" value="1"/>
</dbReference>
<evidence type="ECO:0000313" key="2">
    <source>
        <dbReference type="EMBL" id="AZA11071.1"/>
    </source>
</evidence>
<feature type="transmembrane region" description="Helical" evidence="1">
    <location>
        <begin position="354"/>
        <end position="373"/>
    </location>
</feature>
<sequence>MSEKRNATLFVYSNALQNIGDNIVAAKTVLPWIFAALGVPHAFTSMLVPIRESGSMLPQALITGWVLKQPSRKRVWIIGSLGQAAAAAGIGIAALFLRGWAMGIVSLCLLAVFALTRSLCSISSKDVQGRTISKGKRGRVSGRAAAVGGIASLIVGLGLALLGQGAPSWALACLIIAAATMWVFASLVFRNIEEPEAEPQHTKQAASGWLSDCFDLLRKDRDFLRFVSVRSLLLVTALSTAFLVTLAHEKGSGFGGLAIFMIVNGVATFVGSWISGKLSDISSKKVMEYGSAVASISLLLTITCIHAIPSSTTLLLPTAFFLVTVVHSGIRVARKTYVVDMAEGDERTKYVANANTLMGLVLLGVGGISAVFAHFGADIAVVFLAIMGLLGSFLARGMKDVSANAGAPSK</sequence>
<keyword evidence="1" id="KW-0472">Membrane</keyword>
<feature type="transmembrane region" description="Helical" evidence="1">
    <location>
        <begin position="379"/>
        <end position="395"/>
    </location>
</feature>
<accession>A0A3G6IZ52</accession>
<dbReference type="PANTHER" id="PTHR23526">
    <property type="entry name" value="INTEGRAL MEMBRANE TRANSPORT PROTEIN-RELATED"/>
    <property type="match status" value="1"/>
</dbReference>
<gene>
    <name evidence="2" type="ORF">CGERO_03760</name>
</gene>
<dbReference type="Pfam" id="PF07690">
    <property type="entry name" value="MFS_1"/>
    <property type="match status" value="1"/>
</dbReference>
<feature type="transmembrane region" description="Helical" evidence="1">
    <location>
        <begin position="103"/>
        <end position="123"/>
    </location>
</feature>
<feature type="transmembrane region" description="Helical" evidence="1">
    <location>
        <begin position="227"/>
        <end position="247"/>
    </location>
</feature>
<feature type="transmembrane region" description="Helical" evidence="1">
    <location>
        <begin position="144"/>
        <end position="163"/>
    </location>
</feature>
<dbReference type="RefSeq" id="WP_123933538.1">
    <property type="nucleotide sequence ID" value="NZ_CP033897.1"/>
</dbReference>
<evidence type="ECO:0000256" key="1">
    <source>
        <dbReference type="SAM" id="Phobius"/>
    </source>
</evidence>
<dbReference type="GO" id="GO:0022857">
    <property type="term" value="F:transmembrane transporter activity"/>
    <property type="evidence" value="ECO:0007669"/>
    <property type="project" value="InterPro"/>
</dbReference>
<reference evidence="2 3" key="1">
    <citation type="submission" date="2018-11" db="EMBL/GenBank/DDBJ databases">
        <authorList>
            <person name="Kleinhagauer T."/>
            <person name="Glaeser S.P."/>
            <person name="Spergser J."/>
            <person name="Ruckert C."/>
            <person name="Kaempfer P."/>
            <person name="Busse H.-J."/>
        </authorList>
    </citation>
    <scope>NUCLEOTIDE SEQUENCE [LARGE SCALE GENOMIC DNA]</scope>
    <source>
        <strain evidence="2 3">W8</strain>
    </source>
</reference>
<dbReference type="InterPro" id="IPR036259">
    <property type="entry name" value="MFS_trans_sf"/>
</dbReference>
<organism evidence="2 3">
    <name type="scientific">Corynebacterium gerontici</name>
    <dbReference type="NCBI Taxonomy" id="2079234"/>
    <lineage>
        <taxon>Bacteria</taxon>
        <taxon>Bacillati</taxon>
        <taxon>Actinomycetota</taxon>
        <taxon>Actinomycetes</taxon>
        <taxon>Mycobacteriales</taxon>
        <taxon>Corynebacteriaceae</taxon>
        <taxon>Corynebacterium</taxon>
    </lineage>
</organism>
<keyword evidence="3" id="KW-1185">Reference proteome</keyword>
<feature type="transmembrane region" description="Helical" evidence="1">
    <location>
        <begin position="253"/>
        <end position="274"/>
    </location>
</feature>
<keyword evidence="1" id="KW-1133">Transmembrane helix</keyword>
<dbReference type="Proteomes" id="UP000271587">
    <property type="component" value="Chromosome"/>
</dbReference>
<name>A0A3G6IZ52_9CORY</name>
<dbReference type="SUPFAM" id="SSF103473">
    <property type="entry name" value="MFS general substrate transporter"/>
    <property type="match status" value="1"/>
</dbReference>
<dbReference type="EMBL" id="CP033897">
    <property type="protein sequence ID" value="AZA11071.1"/>
    <property type="molecule type" value="Genomic_DNA"/>
</dbReference>
<dbReference type="KEGG" id="cgk:CGERO_03760"/>
<feature type="transmembrane region" description="Helical" evidence="1">
    <location>
        <begin position="75"/>
        <end position="97"/>
    </location>
</feature>
<dbReference type="InterPro" id="IPR011701">
    <property type="entry name" value="MFS"/>
</dbReference>
<dbReference type="AlphaFoldDB" id="A0A3G6IZ52"/>
<dbReference type="OrthoDB" id="1117124at2"/>
<feature type="transmembrane region" description="Helical" evidence="1">
    <location>
        <begin position="286"/>
        <end position="308"/>
    </location>
</feature>